<comment type="subunit">
    <text evidence="10">Interacts with PCSK6 (immature form including the propeptide); probably involved in the maturation and the secretion of PCSK6.</text>
</comment>
<keyword evidence="8" id="KW-0143">Chaperone</keyword>
<dbReference type="Gene3D" id="1.10.238.10">
    <property type="entry name" value="EF-hand"/>
    <property type="match status" value="2"/>
</dbReference>
<dbReference type="PANTHER" id="PTHR10827:SF52">
    <property type="entry name" value="IP16409P"/>
    <property type="match status" value="1"/>
</dbReference>
<dbReference type="InterPro" id="IPR018247">
    <property type="entry name" value="EF_Hand_1_Ca_BS"/>
</dbReference>
<dbReference type="Pfam" id="PF13499">
    <property type="entry name" value="EF-hand_7"/>
    <property type="match status" value="1"/>
</dbReference>
<keyword evidence="2" id="KW-0479">Metal-binding</keyword>
<dbReference type="InterPro" id="IPR002048">
    <property type="entry name" value="EF_hand_dom"/>
</dbReference>
<dbReference type="SMART" id="SM00054">
    <property type="entry name" value="EFh"/>
    <property type="match status" value="4"/>
</dbReference>
<dbReference type="PROSITE" id="PS50222">
    <property type="entry name" value="EF_HAND_2"/>
    <property type="match status" value="4"/>
</dbReference>
<evidence type="ECO:0000256" key="7">
    <source>
        <dbReference type="ARBA" id="ARBA00023180"/>
    </source>
</evidence>
<feature type="chain" id="PRO_5034429901" description="Reticulocalbin-3" evidence="12">
    <location>
        <begin position="21"/>
        <end position="320"/>
    </location>
</feature>
<evidence type="ECO:0000313" key="15">
    <source>
        <dbReference type="Proteomes" id="UP000728185"/>
    </source>
</evidence>
<evidence type="ECO:0000256" key="4">
    <source>
        <dbReference type="ARBA" id="ARBA00022737"/>
    </source>
</evidence>
<keyword evidence="7" id="KW-0325">Glycoprotein</keyword>
<evidence type="ECO:0000256" key="3">
    <source>
        <dbReference type="ARBA" id="ARBA00022729"/>
    </source>
</evidence>
<evidence type="ECO:0000256" key="9">
    <source>
        <dbReference type="ARBA" id="ARBA00056975"/>
    </source>
</evidence>
<dbReference type="PROSITE" id="PS00018">
    <property type="entry name" value="EF_HAND_1"/>
    <property type="match status" value="5"/>
</dbReference>
<dbReference type="Proteomes" id="UP000728185">
    <property type="component" value="Unassembled WGS sequence"/>
</dbReference>
<keyword evidence="5" id="KW-0256">Endoplasmic reticulum</keyword>
<name>A0A8E0VR70_9TREM</name>
<feature type="domain" description="EF-hand" evidence="13">
    <location>
        <begin position="188"/>
        <end position="223"/>
    </location>
</feature>
<comment type="function">
    <text evidence="9">Probable molecular chaperone assisting protein biosynthesis and transport in the endoplasmic reticulum. Required for the proper biosynthesis and transport of pulmonary surfactant-associated protein A/SP-A, pulmonary surfactant-associated protein D/SP-D and the lipid transporter ABCA3. By regulating both the proper expression and the degradation through the endoplasmic reticulum-associated protein degradation pathway of these proteins plays a crucial role in pulmonary surfactant homeostasis. Has an anti-fibrotic activity by negatively regulating the secretion of type I and type III collagens. This calcium-binding protein also transiently associates with immature PCSK6 and regulates its secretion.</text>
</comment>
<dbReference type="GO" id="GO:0015031">
    <property type="term" value="P:protein transport"/>
    <property type="evidence" value="ECO:0007669"/>
    <property type="project" value="UniProtKB-ARBA"/>
</dbReference>
<keyword evidence="6" id="KW-0106">Calcium</keyword>
<evidence type="ECO:0000256" key="12">
    <source>
        <dbReference type="SAM" id="SignalP"/>
    </source>
</evidence>
<comment type="subcellular location">
    <subcellularLocation>
        <location evidence="1">Endoplasmic reticulum lumen</location>
    </subcellularLocation>
</comment>
<dbReference type="FunFam" id="1.10.238.10:FF:000104">
    <property type="entry name" value="calumenin isoform X1"/>
    <property type="match status" value="1"/>
</dbReference>
<comment type="caution">
    <text evidence="14">The sequence shown here is derived from an EMBL/GenBank/DDBJ whole genome shotgun (WGS) entry which is preliminary data.</text>
</comment>
<organism evidence="14 15">
    <name type="scientific">Fasciolopsis buskii</name>
    <dbReference type="NCBI Taxonomy" id="27845"/>
    <lineage>
        <taxon>Eukaryota</taxon>
        <taxon>Metazoa</taxon>
        <taxon>Spiralia</taxon>
        <taxon>Lophotrochozoa</taxon>
        <taxon>Platyhelminthes</taxon>
        <taxon>Trematoda</taxon>
        <taxon>Digenea</taxon>
        <taxon>Plagiorchiida</taxon>
        <taxon>Echinostomata</taxon>
        <taxon>Echinostomatoidea</taxon>
        <taxon>Fasciolidae</taxon>
        <taxon>Fasciolopsis</taxon>
    </lineage>
</organism>
<dbReference type="InterPro" id="IPR011992">
    <property type="entry name" value="EF-hand-dom_pair"/>
</dbReference>
<gene>
    <name evidence="14" type="ORF">FBUS_03748</name>
</gene>
<evidence type="ECO:0000259" key="13">
    <source>
        <dbReference type="PROSITE" id="PS50222"/>
    </source>
</evidence>
<keyword evidence="3 12" id="KW-0732">Signal</keyword>
<dbReference type="GO" id="GO:0005509">
    <property type="term" value="F:calcium ion binding"/>
    <property type="evidence" value="ECO:0007669"/>
    <property type="project" value="InterPro"/>
</dbReference>
<sequence length="320" mass="36868">MQSSAHVAFLLVGLAGFVICKPHTETASREATEHFADDPERHDVQFDHNAFLGTETAQQFSKLTPEQSREKLKEIVKKIDKDSDGKITEKEMKDWISYVALSSAQQVTEKHWAEVNPKGHTLLSWEEYAENSYGPHEERMKDTSSVEEYTRAVRHDKRRWKAADQNQDGNLSRGEFYDFLNPEDKAHMRDAVIDELLESVDKDKDGIVSESEYLDDLARAYQTPLVPGEPEPDWVARERAQFREHRDLDKNGKMDRHEVGEWIMPSGYDPVEAEAQHLFYHADRDRDGILTPEEILSKQDLFVSSQATNYGVALEHHEEL</sequence>
<dbReference type="OrthoDB" id="293868at2759"/>
<evidence type="ECO:0000256" key="11">
    <source>
        <dbReference type="ARBA" id="ARBA00072696"/>
    </source>
</evidence>
<keyword evidence="4" id="KW-0677">Repeat</keyword>
<feature type="domain" description="EF-hand" evidence="13">
    <location>
        <begin position="270"/>
        <end position="305"/>
    </location>
</feature>
<feature type="domain" description="EF-hand" evidence="13">
    <location>
        <begin position="67"/>
        <end position="102"/>
    </location>
</feature>
<dbReference type="Pfam" id="PF13202">
    <property type="entry name" value="EF-hand_5"/>
    <property type="match status" value="1"/>
</dbReference>
<reference evidence="14" key="1">
    <citation type="submission" date="2019-05" db="EMBL/GenBank/DDBJ databases">
        <title>Annotation for the trematode Fasciolopsis buski.</title>
        <authorList>
            <person name="Choi Y.-J."/>
        </authorList>
    </citation>
    <scope>NUCLEOTIDE SEQUENCE</scope>
    <source>
        <strain evidence="14">HT</strain>
        <tissue evidence="14">Whole worm</tissue>
    </source>
</reference>
<feature type="domain" description="EF-hand" evidence="13">
    <location>
        <begin position="151"/>
        <end position="186"/>
    </location>
</feature>
<dbReference type="EMBL" id="LUCM01001028">
    <property type="protein sequence ID" value="KAA0199609.1"/>
    <property type="molecule type" value="Genomic_DNA"/>
</dbReference>
<evidence type="ECO:0000256" key="6">
    <source>
        <dbReference type="ARBA" id="ARBA00022837"/>
    </source>
</evidence>
<evidence type="ECO:0000256" key="10">
    <source>
        <dbReference type="ARBA" id="ARBA00063143"/>
    </source>
</evidence>
<dbReference type="Pfam" id="PF13833">
    <property type="entry name" value="EF-hand_8"/>
    <property type="match status" value="1"/>
</dbReference>
<evidence type="ECO:0000313" key="14">
    <source>
        <dbReference type="EMBL" id="KAA0199609.1"/>
    </source>
</evidence>
<dbReference type="GO" id="GO:0005788">
    <property type="term" value="C:endoplasmic reticulum lumen"/>
    <property type="evidence" value="ECO:0007669"/>
    <property type="project" value="UniProtKB-SubCell"/>
</dbReference>
<protein>
    <recommendedName>
        <fullName evidence="11">Reticulocalbin-3</fullName>
    </recommendedName>
</protein>
<feature type="signal peptide" evidence="12">
    <location>
        <begin position="1"/>
        <end position="20"/>
    </location>
</feature>
<dbReference type="SUPFAM" id="SSF47473">
    <property type="entry name" value="EF-hand"/>
    <property type="match status" value="2"/>
</dbReference>
<evidence type="ECO:0000256" key="2">
    <source>
        <dbReference type="ARBA" id="ARBA00022723"/>
    </source>
</evidence>
<dbReference type="CDD" id="cd16226">
    <property type="entry name" value="EFh_CREC_Calumenin_like"/>
    <property type="match status" value="1"/>
</dbReference>
<proteinExistence type="predicted"/>
<evidence type="ECO:0000256" key="1">
    <source>
        <dbReference type="ARBA" id="ARBA00004319"/>
    </source>
</evidence>
<evidence type="ECO:0000256" key="5">
    <source>
        <dbReference type="ARBA" id="ARBA00022824"/>
    </source>
</evidence>
<dbReference type="PANTHER" id="PTHR10827">
    <property type="entry name" value="RETICULOCALBIN"/>
    <property type="match status" value="1"/>
</dbReference>
<keyword evidence="15" id="KW-1185">Reference proteome</keyword>
<accession>A0A8E0VR70</accession>
<dbReference type="AlphaFoldDB" id="A0A8E0VR70"/>
<evidence type="ECO:0000256" key="8">
    <source>
        <dbReference type="ARBA" id="ARBA00023186"/>
    </source>
</evidence>